<dbReference type="GO" id="GO:0071008">
    <property type="term" value="C:U2-type post-mRNA release spliceosomal complex"/>
    <property type="evidence" value="ECO:0007669"/>
    <property type="project" value="TreeGrafter"/>
</dbReference>
<protein>
    <submittedName>
        <fullName evidence="1">Septin and tuftelin-interacting protein 1</fullName>
    </submittedName>
</protein>
<keyword evidence="2" id="KW-1185">Reference proteome</keyword>
<dbReference type="STRING" id="35608.A0A2U1QHR8"/>
<comment type="caution">
    <text evidence="1">The sequence shown here is derived from an EMBL/GenBank/DDBJ whole genome shotgun (WGS) entry which is preliminary data.</text>
</comment>
<organism evidence="1 2">
    <name type="scientific">Artemisia annua</name>
    <name type="common">Sweet wormwood</name>
    <dbReference type="NCBI Taxonomy" id="35608"/>
    <lineage>
        <taxon>Eukaryota</taxon>
        <taxon>Viridiplantae</taxon>
        <taxon>Streptophyta</taxon>
        <taxon>Embryophyta</taxon>
        <taxon>Tracheophyta</taxon>
        <taxon>Spermatophyta</taxon>
        <taxon>Magnoliopsida</taxon>
        <taxon>eudicotyledons</taxon>
        <taxon>Gunneridae</taxon>
        <taxon>Pentapetalae</taxon>
        <taxon>asterids</taxon>
        <taxon>campanulids</taxon>
        <taxon>Asterales</taxon>
        <taxon>Asteraceae</taxon>
        <taxon>Asteroideae</taxon>
        <taxon>Anthemideae</taxon>
        <taxon>Artemisiinae</taxon>
        <taxon>Artemisia</taxon>
    </lineage>
</organism>
<gene>
    <name evidence="1" type="ORF">CTI12_AA014060</name>
</gene>
<proteinExistence type="predicted"/>
<evidence type="ECO:0000313" key="1">
    <source>
        <dbReference type="EMBL" id="PWA97544.1"/>
    </source>
</evidence>
<reference evidence="1 2" key="1">
    <citation type="journal article" date="2018" name="Mol. Plant">
        <title>The genome of Artemisia annua provides insight into the evolution of Asteraceae family and artemisinin biosynthesis.</title>
        <authorList>
            <person name="Shen Q."/>
            <person name="Zhang L."/>
            <person name="Liao Z."/>
            <person name="Wang S."/>
            <person name="Yan T."/>
            <person name="Shi P."/>
            <person name="Liu M."/>
            <person name="Fu X."/>
            <person name="Pan Q."/>
            <person name="Wang Y."/>
            <person name="Lv Z."/>
            <person name="Lu X."/>
            <person name="Zhang F."/>
            <person name="Jiang W."/>
            <person name="Ma Y."/>
            <person name="Chen M."/>
            <person name="Hao X."/>
            <person name="Li L."/>
            <person name="Tang Y."/>
            <person name="Lv G."/>
            <person name="Zhou Y."/>
            <person name="Sun X."/>
            <person name="Brodelius P.E."/>
            <person name="Rose J.K.C."/>
            <person name="Tang K."/>
        </authorList>
    </citation>
    <scope>NUCLEOTIDE SEQUENCE [LARGE SCALE GENOMIC DNA]</scope>
    <source>
        <strain evidence="2">cv. Huhao1</strain>
        <tissue evidence="1">Leaf</tissue>
    </source>
</reference>
<dbReference type="GO" id="GO:0000390">
    <property type="term" value="P:spliceosomal complex disassembly"/>
    <property type="evidence" value="ECO:0007669"/>
    <property type="project" value="InterPro"/>
</dbReference>
<dbReference type="PANTHER" id="PTHR23329:SF1">
    <property type="entry name" value="TUFTELIN-INTERACTING PROTEIN 11"/>
    <property type="match status" value="1"/>
</dbReference>
<dbReference type="InterPro" id="IPR045211">
    <property type="entry name" value="TFP11/STIP/Ntr1"/>
</dbReference>
<dbReference type="OrthoDB" id="4822at2759"/>
<dbReference type="PANTHER" id="PTHR23329">
    <property type="entry name" value="TUFTELIN-INTERACTING PROTEIN 11-RELATED"/>
    <property type="match status" value="1"/>
</dbReference>
<accession>A0A2U1QHR8</accession>
<dbReference type="EMBL" id="PKPP01000117">
    <property type="protein sequence ID" value="PWA97544.1"/>
    <property type="molecule type" value="Genomic_DNA"/>
</dbReference>
<name>A0A2U1QHR8_ARTAN</name>
<dbReference type="AlphaFoldDB" id="A0A2U1QHR8"/>
<evidence type="ECO:0000313" key="2">
    <source>
        <dbReference type="Proteomes" id="UP000245207"/>
    </source>
</evidence>
<dbReference type="Proteomes" id="UP000245207">
    <property type="component" value="Unassembled WGS sequence"/>
</dbReference>
<sequence>MMNQAVEGLEVVQPGVRENISYLKAREQRQFEAQQKAAAQAAKFQMDDMGSMSLKEVIELHAQHNNLLFKPKPGRMQDGHQVYGIYSVREKKGSWWLSCRFARDYSFIMMVSNYSCLESVCAFGKQMETRISNDIFFSSFENFRVPVIFPSQLCEKWLFDMYKLKVTAISE</sequence>